<feature type="domain" description="Phage shock protein PspC N-terminal" evidence="8">
    <location>
        <begin position="122"/>
        <end position="178"/>
    </location>
</feature>
<comment type="subcellular location">
    <subcellularLocation>
        <location evidence="1">Cell membrane</location>
        <topology evidence="1">Single-pass membrane protein</topology>
    </subcellularLocation>
</comment>
<dbReference type="AlphaFoldDB" id="A0A4R3VYU3"/>
<feature type="transmembrane region" description="Helical" evidence="7">
    <location>
        <begin position="323"/>
        <end position="345"/>
    </location>
</feature>
<keyword evidence="3 7" id="KW-0812">Transmembrane</keyword>
<feature type="compositionally biased region" description="Acidic residues" evidence="6">
    <location>
        <begin position="86"/>
        <end position="95"/>
    </location>
</feature>
<evidence type="ECO:0000313" key="12">
    <source>
        <dbReference type="Proteomes" id="UP000295197"/>
    </source>
</evidence>
<feature type="transmembrane region" description="Helical" evidence="7">
    <location>
        <begin position="152"/>
        <end position="180"/>
    </location>
</feature>
<proteinExistence type="predicted"/>
<evidence type="ECO:0000256" key="5">
    <source>
        <dbReference type="ARBA" id="ARBA00023136"/>
    </source>
</evidence>
<dbReference type="Pfam" id="PF22571">
    <property type="entry name" value="LiaI-LiaF-TM_PspC"/>
    <property type="match status" value="1"/>
</dbReference>
<dbReference type="InterPro" id="IPR054319">
    <property type="entry name" value="PspC-rel_ToastRack"/>
</dbReference>
<evidence type="ECO:0000259" key="10">
    <source>
        <dbReference type="Pfam" id="PF22744"/>
    </source>
</evidence>
<feature type="domain" description="PspC-related transmembrane region" evidence="9">
    <location>
        <begin position="215"/>
        <end position="349"/>
    </location>
</feature>
<feature type="region of interest" description="Disordered" evidence="6">
    <location>
        <begin position="558"/>
        <end position="580"/>
    </location>
</feature>
<dbReference type="EMBL" id="SMBZ01000026">
    <property type="protein sequence ID" value="TCV11861.1"/>
    <property type="molecule type" value="Genomic_DNA"/>
</dbReference>
<feature type="domain" description="PspC-related ToastRack" evidence="10">
    <location>
        <begin position="395"/>
        <end position="528"/>
    </location>
</feature>
<keyword evidence="2" id="KW-1003">Cell membrane</keyword>
<feature type="compositionally biased region" description="Low complexity" evidence="6">
    <location>
        <begin position="102"/>
        <end position="119"/>
    </location>
</feature>
<comment type="caution">
    <text evidence="11">The sequence shown here is derived from an EMBL/GenBank/DDBJ whole genome shotgun (WGS) entry which is preliminary data.</text>
</comment>
<evidence type="ECO:0000256" key="6">
    <source>
        <dbReference type="SAM" id="MobiDB-lite"/>
    </source>
</evidence>
<dbReference type="Pfam" id="PF22744">
    <property type="entry name" value="Toast-rack_PspC-Cterm"/>
    <property type="match status" value="1"/>
</dbReference>
<dbReference type="GO" id="GO:0005886">
    <property type="term" value="C:plasma membrane"/>
    <property type="evidence" value="ECO:0007669"/>
    <property type="project" value="UniProtKB-SubCell"/>
</dbReference>
<dbReference type="Proteomes" id="UP000295197">
    <property type="component" value="Unassembled WGS sequence"/>
</dbReference>
<organism evidence="11 12">
    <name type="scientific">Sphingobacterium alimentarium</name>
    <dbReference type="NCBI Taxonomy" id="797292"/>
    <lineage>
        <taxon>Bacteria</taxon>
        <taxon>Pseudomonadati</taxon>
        <taxon>Bacteroidota</taxon>
        <taxon>Sphingobacteriia</taxon>
        <taxon>Sphingobacteriales</taxon>
        <taxon>Sphingobacteriaceae</taxon>
        <taxon>Sphingobacterium</taxon>
    </lineage>
</organism>
<evidence type="ECO:0000259" key="9">
    <source>
        <dbReference type="Pfam" id="PF22571"/>
    </source>
</evidence>
<protein>
    <submittedName>
        <fullName evidence="11">Phage shock protein C (PspC) family protein</fullName>
    </submittedName>
</protein>
<gene>
    <name evidence="11" type="ORF">EDC17_102644</name>
</gene>
<dbReference type="PANTHER" id="PTHR33885">
    <property type="entry name" value="PHAGE SHOCK PROTEIN C"/>
    <property type="match status" value="1"/>
</dbReference>
<feature type="transmembrane region" description="Helical" evidence="7">
    <location>
        <begin position="289"/>
        <end position="311"/>
    </location>
</feature>
<evidence type="ECO:0000256" key="1">
    <source>
        <dbReference type="ARBA" id="ARBA00004162"/>
    </source>
</evidence>
<feature type="transmembrane region" description="Helical" evidence="7">
    <location>
        <begin position="241"/>
        <end position="269"/>
    </location>
</feature>
<evidence type="ECO:0000256" key="4">
    <source>
        <dbReference type="ARBA" id="ARBA00022989"/>
    </source>
</evidence>
<keyword evidence="4 7" id="KW-1133">Transmembrane helix</keyword>
<feature type="transmembrane region" description="Helical" evidence="7">
    <location>
        <begin position="130"/>
        <end position="146"/>
    </location>
</feature>
<dbReference type="OrthoDB" id="5772680at2"/>
<evidence type="ECO:0000313" key="11">
    <source>
        <dbReference type="EMBL" id="TCV11861.1"/>
    </source>
</evidence>
<keyword evidence="12" id="KW-1185">Reference proteome</keyword>
<evidence type="ECO:0000256" key="3">
    <source>
        <dbReference type="ARBA" id="ARBA00022692"/>
    </source>
</evidence>
<evidence type="ECO:0000256" key="7">
    <source>
        <dbReference type="SAM" id="Phobius"/>
    </source>
</evidence>
<evidence type="ECO:0000256" key="2">
    <source>
        <dbReference type="ARBA" id="ARBA00022475"/>
    </source>
</evidence>
<reference evidence="11 12" key="1">
    <citation type="submission" date="2019-03" db="EMBL/GenBank/DDBJ databases">
        <title>Genomic Encyclopedia of Type Strains, Phase IV (KMG-IV): sequencing the most valuable type-strain genomes for metagenomic binning, comparative biology and taxonomic classification.</title>
        <authorList>
            <person name="Goeker M."/>
        </authorList>
    </citation>
    <scope>NUCLEOTIDE SEQUENCE [LARGE SCALE GENOMIC DNA]</scope>
    <source>
        <strain evidence="11 12">DSM 22362</strain>
    </source>
</reference>
<sequence>MNKTIIININSIVFHIEEEAYEVLRSYMIDIKKHFGKSSDSQEILQDIENRIAEMFSEKIKIGRKEVISLEDVNLVINQMGKVSDFEGEEDEISEETNQPQSEYSDSSQSTASTTGSSTMEKKLMRNPDDKVFGGVCSGLAAYFGIETKWMRLIFACFFLFGGSGVMIYVILWMVMPVAISRADKMAMKGESPNLQNFKKSFDEELQGLSPNFSKAKSEIARGTTVVGSGISRLGRVFLRLVGFFILVMCAVTLLGLAIACVGFITGVLGYQREMVFPGTEFLNTPQAIIALIAGALAIAIPFLALLLLMVRILFRTQPVNHYYSLGMWATWISSIIAVTFFSFVGAQEFKESSTIKVEKQLEAQAVYYITEKDVRTIEASSSDKEGKKFKIELDGEDLEYALRNHISINFESIDSLAKPYIQYNYFARGKTYQLATANAADINYLANQIDDKLIFNSHFGINPKRKYRDQSVSVTIYLPQGSRVVIDNSIQYKLRNLSYWDCKKSYESEEEIKATEWIMSRTGLQCTPRFLPVAKNSETKNVEDLVKEAEKHAKEAEQHARKVEEEANKIVTKVTNTES</sequence>
<dbReference type="PANTHER" id="PTHR33885:SF3">
    <property type="entry name" value="PHAGE SHOCK PROTEIN C"/>
    <property type="match status" value="1"/>
</dbReference>
<dbReference type="InterPro" id="IPR052027">
    <property type="entry name" value="PspC"/>
</dbReference>
<keyword evidence="5 7" id="KW-0472">Membrane</keyword>
<feature type="compositionally biased region" description="Basic and acidic residues" evidence="6">
    <location>
        <begin position="558"/>
        <end position="569"/>
    </location>
</feature>
<dbReference type="InterPro" id="IPR054321">
    <property type="entry name" value="PspC-rel_TM"/>
</dbReference>
<dbReference type="InterPro" id="IPR007168">
    <property type="entry name" value="Phageshock_PspC_N"/>
</dbReference>
<name>A0A4R3VYU3_9SPHI</name>
<evidence type="ECO:0000259" key="8">
    <source>
        <dbReference type="Pfam" id="PF04024"/>
    </source>
</evidence>
<dbReference type="RefSeq" id="WP_132778019.1">
    <property type="nucleotide sequence ID" value="NZ_SMBZ01000026.1"/>
</dbReference>
<dbReference type="Pfam" id="PF04024">
    <property type="entry name" value="PspC"/>
    <property type="match status" value="1"/>
</dbReference>
<accession>A0A4R3VYU3</accession>
<feature type="region of interest" description="Disordered" evidence="6">
    <location>
        <begin position="86"/>
        <end position="121"/>
    </location>
</feature>